<evidence type="ECO:0000259" key="8">
    <source>
        <dbReference type="PROSITE" id="PS50157"/>
    </source>
</evidence>
<dbReference type="CDD" id="cd12148">
    <property type="entry name" value="fungal_TF_MHR"/>
    <property type="match status" value="1"/>
</dbReference>
<evidence type="ECO:0000256" key="3">
    <source>
        <dbReference type="ARBA" id="ARBA00022737"/>
    </source>
</evidence>
<dbReference type="Proteomes" id="UP000182259">
    <property type="component" value="Chromosome VII"/>
</dbReference>
<dbReference type="InterPro" id="IPR036236">
    <property type="entry name" value="Znf_C2H2_sf"/>
</dbReference>
<protein>
    <submittedName>
        <fullName evidence="9">CIC11C00000004317</fullName>
    </submittedName>
</protein>
<dbReference type="GO" id="GO:0000978">
    <property type="term" value="F:RNA polymerase II cis-regulatory region sequence-specific DNA binding"/>
    <property type="evidence" value="ECO:0007669"/>
    <property type="project" value="InterPro"/>
</dbReference>
<dbReference type="GO" id="GO:0005634">
    <property type="term" value="C:nucleus"/>
    <property type="evidence" value="ECO:0007669"/>
    <property type="project" value="UniProtKB-SubCell"/>
</dbReference>
<keyword evidence="6" id="KW-0539">Nucleus</keyword>
<dbReference type="GO" id="GO:0008270">
    <property type="term" value="F:zinc ion binding"/>
    <property type="evidence" value="ECO:0007669"/>
    <property type="project" value="UniProtKB-KW"/>
</dbReference>
<comment type="subcellular location">
    <subcellularLocation>
        <location evidence="1">Nucleus</location>
    </subcellularLocation>
</comment>
<feature type="domain" description="C2H2-type" evidence="8">
    <location>
        <begin position="55"/>
        <end position="79"/>
    </location>
</feature>
<dbReference type="Pfam" id="PF04082">
    <property type="entry name" value="Fungal_trans"/>
    <property type="match status" value="1"/>
</dbReference>
<evidence type="ECO:0000256" key="7">
    <source>
        <dbReference type="PROSITE-ProRule" id="PRU00042"/>
    </source>
</evidence>
<dbReference type="PANTHER" id="PTHR40626">
    <property type="entry name" value="MIP31509P"/>
    <property type="match status" value="1"/>
</dbReference>
<evidence type="ECO:0000256" key="6">
    <source>
        <dbReference type="ARBA" id="ARBA00023242"/>
    </source>
</evidence>
<dbReference type="GO" id="GO:0006351">
    <property type="term" value="P:DNA-templated transcription"/>
    <property type="evidence" value="ECO:0007669"/>
    <property type="project" value="InterPro"/>
</dbReference>
<name>A0A1L0C679_9ASCO</name>
<evidence type="ECO:0000256" key="4">
    <source>
        <dbReference type="ARBA" id="ARBA00022771"/>
    </source>
</evidence>
<organism evidence="9 10">
    <name type="scientific">Sungouiella intermedia</name>
    <dbReference type="NCBI Taxonomy" id="45354"/>
    <lineage>
        <taxon>Eukaryota</taxon>
        <taxon>Fungi</taxon>
        <taxon>Dikarya</taxon>
        <taxon>Ascomycota</taxon>
        <taxon>Saccharomycotina</taxon>
        <taxon>Pichiomycetes</taxon>
        <taxon>Metschnikowiaceae</taxon>
        <taxon>Sungouiella</taxon>
    </lineage>
</organism>
<dbReference type="InterPro" id="IPR007219">
    <property type="entry name" value="XnlR_reg_dom"/>
</dbReference>
<evidence type="ECO:0000313" key="10">
    <source>
        <dbReference type="Proteomes" id="UP000182259"/>
    </source>
</evidence>
<sequence length="785" mass="90924">MPDSYHYRTETYVKLTLCFQIMPIYKCPYPECGKIFKRPDYALRHEANHVNVKPYQCKVCHRGFARLDLMKKHEASKQHHHMMKIKGNEGNVFVNLFGITKSQRKKSRIDHSHTLNVPGATVDLKETNSQRHPDVIPQVHDTAFDSIFNLDGFSLLANSYEDSYGWLFGSGISQDEQPYFEDADFTEFMAANKETEIVNELTQLDLESYLRILRVIRETLSLSTQDVDASMEALIEHLQLYWEYFNPSYPVIHCPTFNIHDPTPGHDLLVISMMALGASYDTSKNVTSTIFGEKLADALLVRILVSIQEYLDLNEIPLCLLQAASLIDFFLSIQGTLKQHRKSSMFHPFVINTLKERKLYDNLYEPKMDELDENDNNWRSWVTYESFKRLAFLEYLIDTKQSFFYSRSHSISLFDIQLELPYSDIVWNSSDHSSFYTHYKMQPREFLLRKLKAFSVELHVIEGHGSKEFHIPNVKNEGRWPNFLWSLRRLTQSRDYKEYHCDCFPQYSRYIFLHGVLSLVRELRTMSILDVENVSDNRMDFMAYNIEKAFFSWKTYFHAHIAESNAATFEDGSVSLMNDYGASPLFWSNITLFNLGLLGLYCEFTLLLKFKEYSGMDIVSGLSPRRAKYNTVMIARNLRKLDSWAKSKLGSYSNIRACKILRTLFANERIIATVSHGPFAVYICALTCWIYQLRNSSRESIDVCSIDVSSIALEAQASGYLSLYDDESSEHSRAVAEKLTDVVSMTRALVIYLARILERNCPHGRIQSQVSELLQMAGYKDTATK</sequence>
<dbReference type="InterPro" id="IPR051059">
    <property type="entry name" value="VerF-like"/>
</dbReference>
<evidence type="ECO:0000256" key="2">
    <source>
        <dbReference type="ARBA" id="ARBA00022723"/>
    </source>
</evidence>
<dbReference type="SUPFAM" id="SSF57667">
    <property type="entry name" value="beta-beta-alpha zinc fingers"/>
    <property type="match status" value="1"/>
</dbReference>
<dbReference type="PROSITE" id="PS00028">
    <property type="entry name" value="ZINC_FINGER_C2H2_1"/>
    <property type="match status" value="2"/>
</dbReference>
<dbReference type="InterPro" id="IPR013087">
    <property type="entry name" value="Znf_C2H2_type"/>
</dbReference>
<dbReference type="AlphaFoldDB" id="A0A1L0C679"/>
<accession>A0A1L0C679</accession>
<gene>
    <name evidence="9" type="ORF">SAMEA4029009_CIC11G00000004317</name>
</gene>
<reference evidence="10" key="1">
    <citation type="submission" date="2016-10" db="EMBL/GenBank/DDBJ databases">
        <authorList>
            <person name="Geijer C."/>
            <person name="Jareborg N."/>
            <person name="Dainat J."/>
        </authorList>
    </citation>
    <scope>NUCLEOTIDE SEQUENCE [LARGE SCALE GENOMIC DNA]</scope>
    <source>
        <strain evidence="10">PYCC 4715</strain>
    </source>
</reference>
<dbReference type="SMART" id="SM00355">
    <property type="entry name" value="ZnF_C2H2"/>
    <property type="match status" value="2"/>
</dbReference>
<dbReference type="GO" id="GO:0000785">
    <property type="term" value="C:chromatin"/>
    <property type="evidence" value="ECO:0007669"/>
    <property type="project" value="TreeGrafter"/>
</dbReference>
<dbReference type="GO" id="GO:0000981">
    <property type="term" value="F:DNA-binding transcription factor activity, RNA polymerase II-specific"/>
    <property type="evidence" value="ECO:0007669"/>
    <property type="project" value="InterPro"/>
</dbReference>
<keyword evidence="3" id="KW-0677">Repeat</keyword>
<dbReference type="Gene3D" id="3.30.160.60">
    <property type="entry name" value="Classic Zinc Finger"/>
    <property type="match status" value="1"/>
</dbReference>
<evidence type="ECO:0000313" key="9">
    <source>
        <dbReference type="EMBL" id="SGZ59019.1"/>
    </source>
</evidence>
<keyword evidence="5" id="KW-0862">Zinc</keyword>
<feature type="domain" description="C2H2-type" evidence="8">
    <location>
        <begin position="25"/>
        <end position="54"/>
    </location>
</feature>
<evidence type="ECO:0000256" key="5">
    <source>
        <dbReference type="ARBA" id="ARBA00022833"/>
    </source>
</evidence>
<keyword evidence="4 7" id="KW-0863">Zinc-finger</keyword>
<dbReference type="PROSITE" id="PS50157">
    <property type="entry name" value="ZINC_FINGER_C2H2_2"/>
    <property type="match status" value="2"/>
</dbReference>
<proteinExistence type="predicted"/>
<dbReference type="EMBL" id="LT635770">
    <property type="protein sequence ID" value="SGZ59019.1"/>
    <property type="molecule type" value="Genomic_DNA"/>
</dbReference>
<dbReference type="PANTHER" id="PTHR40626:SF11">
    <property type="entry name" value="ZINC FINGER PROTEIN YPR022C"/>
    <property type="match status" value="1"/>
</dbReference>
<keyword evidence="2" id="KW-0479">Metal-binding</keyword>
<evidence type="ECO:0000256" key="1">
    <source>
        <dbReference type="ARBA" id="ARBA00004123"/>
    </source>
</evidence>
<dbReference type="Pfam" id="PF00096">
    <property type="entry name" value="zf-C2H2"/>
    <property type="match status" value="1"/>
</dbReference>